<proteinExistence type="predicted"/>
<dbReference type="PANTHER" id="PTHR43544">
    <property type="entry name" value="SHORT-CHAIN DEHYDROGENASE/REDUCTASE"/>
    <property type="match status" value="1"/>
</dbReference>
<dbReference type="CDD" id="cd05325">
    <property type="entry name" value="carb_red_sniffer_like_SDR_c"/>
    <property type="match status" value="1"/>
</dbReference>
<dbReference type="InterPro" id="IPR036291">
    <property type="entry name" value="NAD(P)-bd_dom_sf"/>
</dbReference>
<dbReference type="Pfam" id="PF00106">
    <property type="entry name" value="adh_short"/>
    <property type="match status" value="1"/>
</dbReference>
<dbReference type="InterPro" id="IPR002347">
    <property type="entry name" value="SDR_fam"/>
</dbReference>
<organism evidence="1 2">
    <name type="scientific">Vibrio nigripulchritudo SOn1</name>
    <dbReference type="NCBI Taxonomy" id="1238450"/>
    <lineage>
        <taxon>Bacteria</taxon>
        <taxon>Pseudomonadati</taxon>
        <taxon>Pseudomonadota</taxon>
        <taxon>Gammaproteobacteria</taxon>
        <taxon>Vibrionales</taxon>
        <taxon>Vibrionaceae</taxon>
        <taxon>Vibrio</taxon>
    </lineage>
</organism>
<protein>
    <submittedName>
        <fullName evidence="1">C factor cell-cell signaling protein</fullName>
    </submittedName>
</protein>
<dbReference type="AlphaFoldDB" id="A0AAV2VUF7"/>
<dbReference type="InterPro" id="IPR051468">
    <property type="entry name" value="Fungal_SecMetab_SDRs"/>
</dbReference>
<reference evidence="1 2" key="1">
    <citation type="journal article" date="2013" name="ISME J.">
        <title>Comparative genomics of pathogenic lineages of Vibrio nigripulchritudo identifies virulence-associated traits.</title>
        <authorList>
            <person name="Goudenege D."/>
            <person name="Labreuche Y."/>
            <person name="Krin E."/>
            <person name="Ansquer D."/>
            <person name="Mangenot S."/>
            <person name="Calteau A."/>
            <person name="Medigue C."/>
            <person name="Mazel D."/>
            <person name="Polz M.F."/>
            <person name="Le Roux F."/>
        </authorList>
    </citation>
    <scope>NUCLEOTIDE SEQUENCE [LARGE SCALE GENOMIC DNA]</scope>
    <source>
        <strain evidence="1 2">SOn1</strain>
    </source>
</reference>
<name>A0AAV2VUF7_9VIBR</name>
<dbReference type="EMBL" id="CAOF01000137">
    <property type="protein sequence ID" value="CCO48040.1"/>
    <property type="molecule type" value="Genomic_DNA"/>
</dbReference>
<dbReference type="Gene3D" id="3.40.50.720">
    <property type="entry name" value="NAD(P)-binding Rossmann-like Domain"/>
    <property type="match status" value="1"/>
</dbReference>
<accession>A0AAV2VUF7</accession>
<comment type="caution">
    <text evidence="1">The sequence shown here is derived from an EMBL/GenBank/DDBJ whole genome shotgun (WGS) entry which is preliminary data.</text>
</comment>
<dbReference type="PANTHER" id="PTHR43544:SF12">
    <property type="entry name" value="NAD(P)-BINDING ROSSMANN-FOLD SUPERFAMILY PROTEIN"/>
    <property type="match status" value="1"/>
</dbReference>
<sequence length="235" mass="25993">MNRMVIGGNGGIGLAMVRHLLDAYPNDKVIATYRREKPFITAKNLDWVNMDASDETSVKSVFDSIDDLDWLISAAGFLHSQNKQPEKNIQQTDSAFFLETMSANTLPTLLLAKHAYPLLRKSKQPKFASLSARVGSISDNRLGGWYSYRASKAALNMIIKNLSIEWSRTLPKATVLALHPGTTDTALSEPFQRNVPEGKLFTPERVARDLVSIVESAEPSQTGLLLAYDGSVIPW</sequence>
<dbReference type="NCBIfam" id="NF006532">
    <property type="entry name" value="PRK09009.1"/>
    <property type="match status" value="1"/>
</dbReference>
<dbReference type="GO" id="GO:0005737">
    <property type="term" value="C:cytoplasm"/>
    <property type="evidence" value="ECO:0007669"/>
    <property type="project" value="TreeGrafter"/>
</dbReference>
<dbReference type="PRINTS" id="PR00081">
    <property type="entry name" value="GDHRDH"/>
</dbReference>
<gene>
    <name evidence="1" type="ORF">VIBNISOn1_450003</name>
</gene>
<evidence type="ECO:0000313" key="2">
    <source>
        <dbReference type="Proteomes" id="UP000018211"/>
    </source>
</evidence>
<dbReference type="SUPFAM" id="SSF51735">
    <property type="entry name" value="NAD(P)-binding Rossmann-fold domains"/>
    <property type="match status" value="1"/>
</dbReference>
<dbReference type="Proteomes" id="UP000018211">
    <property type="component" value="Unassembled WGS sequence"/>
</dbReference>
<dbReference type="GO" id="GO:0016491">
    <property type="term" value="F:oxidoreductase activity"/>
    <property type="evidence" value="ECO:0007669"/>
    <property type="project" value="TreeGrafter"/>
</dbReference>
<dbReference type="RefSeq" id="WP_022612645.1">
    <property type="nucleotide sequence ID" value="NZ_LK391965.1"/>
</dbReference>
<evidence type="ECO:0000313" key="1">
    <source>
        <dbReference type="EMBL" id="CCO48040.1"/>
    </source>
</evidence>